<dbReference type="eggNOG" id="COG5457">
    <property type="taxonomic scope" value="Bacteria"/>
</dbReference>
<sequence length="113" mass="12448">MRKLHTAHALSHLAENSGRPYLPLTTHRHDRSTQIDIRTATMATFDTTRTTYGSATASSRFFATISAAIATVVSWNDARVTRNALSGLTDRELEDIGLSRSDIDAVAENTMIR</sequence>
<name>F7ZCK2_ROSLO</name>
<dbReference type="Proteomes" id="UP000001353">
    <property type="component" value="Chromosome"/>
</dbReference>
<reference evidence="2 3" key="1">
    <citation type="journal article" date="2011" name="BMC Genomics">
        <title>Comparative genome analysis and genome-guided physiological analysis of Roseobacter litoralis.</title>
        <authorList>
            <person name="Kalhoefer D."/>
            <person name="Thole S."/>
            <person name="Voget S."/>
            <person name="Lehmann R."/>
            <person name="Liesegang H."/>
            <person name="Wollher A."/>
            <person name="Daniel R."/>
            <person name="Simon M."/>
            <person name="Brinkhoff T."/>
        </authorList>
    </citation>
    <scope>NUCLEOTIDE SEQUENCE [LARGE SCALE GENOMIC DNA]</scope>
    <source>
        <strain evidence="3">ATCC 49566 / DSM 6996 / JCM 21268 / NBRC 15278 / OCh 149</strain>
    </source>
</reference>
<evidence type="ECO:0000259" key="1">
    <source>
        <dbReference type="Pfam" id="PF06568"/>
    </source>
</evidence>
<dbReference type="EMBL" id="CP002623">
    <property type="protein sequence ID" value="AEI93233.1"/>
    <property type="molecule type" value="Genomic_DNA"/>
</dbReference>
<dbReference type="InterPro" id="IPR009506">
    <property type="entry name" value="YjiS-like"/>
</dbReference>
<keyword evidence="3" id="KW-1185">Reference proteome</keyword>
<evidence type="ECO:0000313" key="2">
    <source>
        <dbReference type="EMBL" id="AEI93233.1"/>
    </source>
</evidence>
<dbReference type="AlphaFoldDB" id="F7ZCK2"/>
<proteinExistence type="predicted"/>
<protein>
    <recommendedName>
        <fullName evidence="1">YjiS-like domain-containing protein</fullName>
    </recommendedName>
</protein>
<feature type="domain" description="YjiS-like" evidence="1">
    <location>
        <begin position="69"/>
        <end position="104"/>
    </location>
</feature>
<accession>F7ZCK2</accession>
<dbReference type="Pfam" id="PF06568">
    <property type="entry name" value="YjiS-like"/>
    <property type="match status" value="1"/>
</dbReference>
<organism evidence="2 3">
    <name type="scientific">Roseobacter litoralis (strain ATCC 49566 / DSM 6996 / JCM 21268 / NBRC 15278 / OCh 149)</name>
    <dbReference type="NCBI Taxonomy" id="391595"/>
    <lineage>
        <taxon>Bacteria</taxon>
        <taxon>Pseudomonadati</taxon>
        <taxon>Pseudomonadota</taxon>
        <taxon>Alphaproteobacteria</taxon>
        <taxon>Rhodobacterales</taxon>
        <taxon>Roseobacteraceae</taxon>
        <taxon>Roseobacter</taxon>
    </lineage>
</organism>
<dbReference type="KEGG" id="rli:RLO149_c012310"/>
<evidence type="ECO:0000313" key="3">
    <source>
        <dbReference type="Proteomes" id="UP000001353"/>
    </source>
</evidence>
<dbReference type="STRING" id="391595.RLO149_c012310"/>
<gene>
    <name evidence="2" type="ordered locus">RLO149_c012310</name>
</gene>
<dbReference type="HOGENOM" id="CLU_2144148_0_0_5"/>